<evidence type="ECO:0000256" key="17">
    <source>
        <dbReference type="SAM" id="SignalP"/>
    </source>
</evidence>
<comment type="cofactor">
    <cofactor evidence="1">
        <name>Zn(2+)</name>
        <dbReference type="ChEBI" id="CHEBI:29105"/>
    </cofactor>
</comment>
<evidence type="ECO:0000256" key="13">
    <source>
        <dbReference type="ARBA" id="ARBA00023049"/>
    </source>
</evidence>
<gene>
    <name evidence="19" type="ORF">M501DRAFT_926284</name>
</gene>
<dbReference type="EMBL" id="MU006089">
    <property type="protein sequence ID" value="KAF2843258.1"/>
    <property type="molecule type" value="Genomic_DNA"/>
</dbReference>
<protein>
    <recommendedName>
        <fullName evidence="18">Peptidase M14 domain-containing protein</fullName>
    </recommendedName>
</protein>
<keyword evidence="12" id="KW-0843">Virulence</keyword>
<evidence type="ECO:0000256" key="14">
    <source>
        <dbReference type="ARBA" id="ARBA00023145"/>
    </source>
</evidence>
<keyword evidence="10" id="KW-0378">Hydrolase</keyword>
<feature type="chain" id="PRO_5040285982" description="Peptidase M14 domain-containing protein" evidence="17">
    <location>
        <begin position="17"/>
        <end position="420"/>
    </location>
</feature>
<evidence type="ECO:0000256" key="4">
    <source>
        <dbReference type="ARBA" id="ARBA00005988"/>
    </source>
</evidence>
<reference evidence="19" key="1">
    <citation type="journal article" date="2020" name="Stud. Mycol.">
        <title>101 Dothideomycetes genomes: a test case for predicting lifestyles and emergence of pathogens.</title>
        <authorList>
            <person name="Haridas S."/>
            <person name="Albert R."/>
            <person name="Binder M."/>
            <person name="Bloem J."/>
            <person name="Labutti K."/>
            <person name="Salamov A."/>
            <person name="Andreopoulos B."/>
            <person name="Baker S."/>
            <person name="Barry K."/>
            <person name="Bills G."/>
            <person name="Bluhm B."/>
            <person name="Cannon C."/>
            <person name="Castanera R."/>
            <person name="Culley D."/>
            <person name="Daum C."/>
            <person name="Ezra D."/>
            <person name="Gonzalez J."/>
            <person name="Henrissat B."/>
            <person name="Kuo A."/>
            <person name="Liang C."/>
            <person name="Lipzen A."/>
            <person name="Lutzoni F."/>
            <person name="Magnuson J."/>
            <person name="Mondo S."/>
            <person name="Nolan M."/>
            <person name="Ohm R."/>
            <person name="Pangilinan J."/>
            <person name="Park H.-J."/>
            <person name="Ramirez L."/>
            <person name="Alfaro M."/>
            <person name="Sun H."/>
            <person name="Tritt A."/>
            <person name="Yoshinaga Y."/>
            <person name="Zwiers L.-H."/>
            <person name="Turgeon B."/>
            <person name="Goodwin S."/>
            <person name="Spatafora J."/>
            <person name="Crous P."/>
            <person name="Grigoriev I."/>
        </authorList>
    </citation>
    <scope>NUCLEOTIDE SEQUENCE</scope>
    <source>
        <strain evidence="19">CBS 101060</strain>
    </source>
</reference>
<name>A0A9P4SKH5_9PEZI</name>
<accession>A0A9P4SKH5</accession>
<dbReference type="Gene3D" id="3.30.70.340">
    <property type="entry name" value="Metallocarboxypeptidase-like"/>
    <property type="match status" value="1"/>
</dbReference>
<dbReference type="Pfam" id="PF00246">
    <property type="entry name" value="Peptidase_M14"/>
    <property type="match status" value="1"/>
</dbReference>
<feature type="signal peptide" evidence="17">
    <location>
        <begin position="1"/>
        <end position="16"/>
    </location>
</feature>
<comment type="function">
    <text evidence="2">Extracellular metalloprotease that contributes to pathogenicity.</text>
</comment>
<evidence type="ECO:0000256" key="5">
    <source>
        <dbReference type="ARBA" id="ARBA00022525"/>
    </source>
</evidence>
<dbReference type="GO" id="GO:0006508">
    <property type="term" value="P:proteolysis"/>
    <property type="evidence" value="ECO:0007669"/>
    <property type="project" value="UniProtKB-KW"/>
</dbReference>
<dbReference type="PROSITE" id="PS52035">
    <property type="entry name" value="PEPTIDASE_M14"/>
    <property type="match status" value="1"/>
</dbReference>
<keyword evidence="5" id="KW-0964">Secreted</keyword>
<dbReference type="Gene3D" id="3.40.630.10">
    <property type="entry name" value="Zn peptidases"/>
    <property type="match status" value="1"/>
</dbReference>
<dbReference type="InterPro" id="IPR057246">
    <property type="entry name" value="CARBOXYPEPT_ZN_1"/>
</dbReference>
<evidence type="ECO:0000259" key="18">
    <source>
        <dbReference type="PROSITE" id="PS52035"/>
    </source>
</evidence>
<keyword evidence="8" id="KW-0479">Metal-binding</keyword>
<dbReference type="InterPro" id="IPR003146">
    <property type="entry name" value="M14A_act_pep"/>
</dbReference>
<keyword evidence="7" id="KW-0645">Protease</keyword>
<evidence type="ECO:0000256" key="2">
    <source>
        <dbReference type="ARBA" id="ARBA00003091"/>
    </source>
</evidence>
<dbReference type="SUPFAM" id="SSF53187">
    <property type="entry name" value="Zn-dependent exopeptidases"/>
    <property type="match status" value="1"/>
</dbReference>
<evidence type="ECO:0000256" key="12">
    <source>
        <dbReference type="ARBA" id="ARBA00023026"/>
    </source>
</evidence>
<comment type="subcellular location">
    <subcellularLocation>
        <location evidence="3">Secreted</location>
    </subcellularLocation>
</comment>
<dbReference type="CDD" id="cd03860">
    <property type="entry name" value="M14_CP_A-B_like"/>
    <property type="match status" value="1"/>
</dbReference>
<dbReference type="InterPro" id="IPR000834">
    <property type="entry name" value="Peptidase_M14"/>
</dbReference>
<keyword evidence="9 17" id="KW-0732">Signal</keyword>
<evidence type="ECO:0000256" key="3">
    <source>
        <dbReference type="ARBA" id="ARBA00004613"/>
    </source>
</evidence>
<dbReference type="PRINTS" id="PR00765">
    <property type="entry name" value="CRBOXYPTASEA"/>
</dbReference>
<evidence type="ECO:0000256" key="16">
    <source>
        <dbReference type="PROSITE-ProRule" id="PRU01379"/>
    </source>
</evidence>
<dbReference type="AlphaFoldDB" id="A0A9P4SKH5"/>
<evidence type="ECO:0000256" key="15">
    <source>
        <dbReference type="ARBA" id="ARBA00023157"/>
    </source>
</evidence>
<evidence type="ECO:0000256" key="10">
    <source>
        <dbReference type="ARBA" id="ARBA00022801"/>
    </source>
</evidence>
<keyword evidence="20" id="KW-1185">Reference proteome</keyword>
<evidence type="ECO:0000256" key="6">
    <source>
        <dbReference type="ARBA" id="ARBA00022645"/>
    </source>
</evidence>
<evidence type="ECO:0000256" key="11">
    <source>
        <dbReference type="ARBA" id="ARBA00022833"/>
    </source>
</evidence>
<feature type="active site" description="Proton donor/acceptor" evidence="16">
    <location>
        <position position="385"/>
    </location>
</feature>
<dbReference type="OrthoDB" id="3626597at2759"/>
<comment type="caution">
    <text evidence="19">The sequence shown here is derived from an EMBL/GenBank/DDBJ whole genome shotgun (WGS) entry which is preliminary data.</text>
</comment>
<dbReference type="SMART" id="SM00631">
    <property type="entry name" value="Zn_pept"/>
    <property type="match status" value="1"/>
</dbReference>
<organism evidence="19 20">
    <name type="scientific">Patellaria atrata CBS 101060</name>
    <dbReference type="NCBI Taxonomy" id="1346257"/>
    <lineage>
        <taxon>Eukaryota</taxon>
        <taxon>Fungi</taxon>
        <taxon>Dikarya</taxon>
        <taxon>Ascomycota</taxon>
        <taxon>Pezizomycotina</taxon>
        <taxon>Dothideomycetes</taxon>
        <taxon>Dothideomycetes incertae sedis</taxon>
        <taxon>Patellariales</taxon>
        <taxon>Patellariaceae</taxon>
        <taxon>Patellaria</taxon>
    </lineage>
</organism>
<keyword evidence="6" id="KW-0121">Carboxypeptidase</keyword>
<dbReference type="Proteomes" id="UP000799429">
    <property type="component" value="Unassembled WGS sequence"/>
</dbReference>
<keyword evidence="11" id="KW-0862">Zinc</keyword>
<evidence type="ECO:0000313" key="20">
    <source>
        <dbReference type="Proteomes" id="UP000799429"/>
    </source>
</evidence>
<dbReference type="GO" id="GO:0005576">
    <property type="term" value="C:extracellular region"/>
    <property type="evidence" value="ECO:0007669"/>
    <property type="project" value="UniProtKB-SubCell"/>
</dbReference>
<evidence type="ECO:0000256" key="1">
    <source>
        <dbReference type="ARBA" id="ARBA00001947"/>
    </source>
</evidence>
<evidence type="ECO:0000256" key="7">
    <source>
        <dbReference type="ARBA" id="ARBA00022670"/>
    </source>
</evidence>
<dbReference type="SUPFAM" id="SSF54897">
    <property type="entry name" value="Protease propeptides/inhibitors"/>
    <property type="match status" value="1"/>
</dbReference>
<evidence type="ECO:0000256" key="8">
    <source>
        <dbReference type="ARBA" id="ARBA00022723"/>
    </source>
</evidence>
<keyword evidence="13" id="KW-0482">Metalloprotease</keyword>
<evidence type="ECO:0000313" key="19">
    <source>
        <dbReference type="EMBL" id="KAF2843258.1"/>
    </source>
</evidence>
<dbReference type="PANTHER" id="PTHR11705:SF143">
    <property type="entry name" value="SLL0236 PROTEIN"/>
    <property type="match status" value="1"/>
</dbReference>
<sequence>MKVQFLSTLFVSLAAAAAVQKRTNYGGYKVFRVAYGSDSSSVDNIVSSLSLQTWKAAAKNTGHVDVVVPPEQLEAFEEATADLETSVMHKNLGASIAQEEDFGVYIAGSANSTWFNSYHSYADHLTFLNDLKALRPSNSEIITAGTSVQGRPITGIHFWGSGGKGSKPAIVFHSTVHAREWITTMVNEYFAYTLLSGYTTDATIKSYVDKYDFYIFPVVNPDGFVYTQTNDRLWRKNRQTVSSSSCLGRDINRNWPYKWDVPGGSSTSPCAETYRGQAGGDAPETKGLSAHVNALANSAQGLKLFIDWHSYSQLFMTPYGYSCSARHPNDAELQSLARGVANAFAGPYGTRFQYGPICSTIYQATGSSVDYVADVSKGKYVFTAELRDTGTYGFVLPPSQIRPSALETWEGVKYLLANMK</sequence>
<dbReference type="PANTHER" id="PTHR11705">
    <property type="entry name" value="PROTEASE FAMILY M14 CARBOXYPEPTIDASE A,B"/>
    <property type="match status" value="1"/>
</dbReference>
<dbReference type="PROSITE" id="PS00132">
    <property type="entry name" value="CARBOXYPEPT_ZN_1"/>
    <property type="match status" value="1"/>
</dbReference>
<dbReference type="InterPro" id="IPR036990">
    <property type="entry name" value="M14A-like_propep"/>
</dbReference>
<proteinExistence type="inferred from homology"/>
<dbReference type="GO" id="GO:0008270">
    <property type="term" value="F:zinc ion binding"/>
    <property type="evidence" value="ECO:0007669"/>
    <property type="project" value="InterPro"/>
</dbReference>
<keyword evidence="14" id="KW-0865">Zymogen</keyword>
<evidence type="ECO:0000256" key="9">
    <source>
        <dbReference type="ARBA" id="ARBA00022729"/>
    </source>
</evidence>
<comment type="similarity">
    <text evidence="4 16">Belongs to the peptidase M14 family.</text>
</comment>
<keyword evidence="15" id="KW-1015">Disulfide bond</keyword>
<feature type="domain" description="Peptidase M14" evidence="18">
    <location>
        <begin position="117"/>
        <end position="419"/>
    </location>
</feature>
<dbReference type="GO" id="GO:0004181">
    <property type="term" value="F:metallocarboxypeptidase activity"/>
    <property type="evidence" value="ECO:0007669"/>
    <property type="project" value="InterPro"/>
</dbReference>
<dbReference type="FunFam" id="3.40.630.10:FF:000165">
    <property type="entry name" value="Glucan 1,4-alpha-glucosidase, putative"/>
    <property type="match status" value="1"/>
</dbReference>
<dbReference type="Pfam" id="PF02244">
    <property type="entry name" value="Propep_M14"/>
    <property type="match status" value="1"/>
</dbReference>